<evidence type="ECO:0000313" key="12">
    <source>
        <dbReference type="EMBL" id="KAH6690532.1"/>
    </source>
</evidence>
<comment type="caution">
    <text evidence="12">The sequence shown here is derived from an EMBL/GenBank/DDBJ whole genome shotgun (WGS) entry which is preliminary data.</text>
</comment>
<keyword evidence="13" id="KW-1185">Reference proteome</keyword>
<accession>A0A9P8VHT7</accession>
<keyword evidence="6" id="KW-1133">Transmembrane helix</keyword>
<evidence type="ECO:0000256" key="11">
    <source>
        <dbReference type="RuleBase" id="RU363010"/>
    </source>
</evidence>
<keyword evidence="8" id="KW-0472">Membrane</keyword>
<comment type="similarity">
    <text evidence="3 11">Belongs to the MICOS complex subunit Mic12 family.</text>
</comment>
<reference evidence="12" key="1">
    <citation type="journal article" date="2021" name="Nat. Commun.">
        <title>Genetic determinants of endophytism in the Arabidopsis root mycobiome.</title>
        <authorList>
            <person name="Mesny F."/>
            <person name="Miyauchi S."/>
            <person name="Thiergart T."/>
            <person name="Pickel B."/>
            <person name="Atanasova L."/>
            <person name="Karlsson M."/>
            <person name="Huettel B."/>
            <person name="Barry K.W."/>
            <person name="Haridas S."/>
            <person name="Chen C."/>
            <person name="Bauer D."/>
            <person name="Andreopoulos W."/>
            <person name="Pangilinan J."/>
            <person name="LaButti K."/>
            <person name="Riley R."/>
            <person name="Lipzen A."/>
            <person name="Clum A."/>
            <person name="Drula E."/>
            <person name="Henrissat B."/>
            <person name="Kohler A."/>
            <person name="Grigoriev I.V."/>
            <person name="Martin F.M."/>
            <person name="Hacquard S."/>
        </authorList>
    </citation>
    <scope>NUCLEOTIDE SEQUENCE</scope>
    <source>
        <strain evidence="12">MPI-SDFR-AT-0117</strain>
    </source>
</reference>
<evidence type="ECO:0000256" key="2">
    <source>
        <dbReference type="ARBA" id="ARBA00004370"/>
    </source>
</evidence>
<evidence type="ECO:0000256" key="3">
    <source>
        <dbReference type="ARBA" id="ARBA00009188"/>
    </source>
</evidence>
<gene>
    <name evidence="12" type="ORF">F5X68DRAFT_259949</name>
</gene>
<comment type="subcellular location">
    <subcellularLocation>
        <location evidence="2">Membrane</location>
    </subcellularLocation>
    <subcellularLocation>
        <location evidence="11">Mitochondrion inner membrane</location>
        <topology evidence="11">Single-pass membrane protein</topology>
    </subcellularLocation>
</comment>
<evidence type="ECO:0000256" key="4">
    <source>
        <dbReference type="ARBA" id="ARBA00018170"/>
    </source>
</evidence>
<keyword evidence="7 11" id="KW-0496">Mitochondrion</keyword>
<evidence type="ECO:0000256" key="8">
    <source>
        <dbReference type="ARBA" id="ARBA00023136"/>
    </source>
</evidence>
<evidence type="ECO:0000256" key="6">
    <source>
        <dbReference type="ARBA" id="ARBA00022989"/>
    </source>
</evidence>
<dbReference type="GO" id="GO:0042407">
    <property type="term" value="P:cristae formation"/>
    <property type="evidence" value="ECO:0007669"/>
    <property type="project" value="InterPro"/>
</dbReference>
<keyword evidence="5" id="KW-0812">Transmembrane</keyword>
<dbReference type="OrthoDB" id="4037694at2759"/>
<keyword evidence="11" id="KW-0999">Mitochondrion inner membrane</keyword>
<evidence type="ECO:0000256" key="5">
    <source>
        <dbReference type="ARBA" id="ARBA00022692"/>
    </source>
</evidence>
<organism evidence="12 13">
    <name type="scientific">Plectosphaerella plurivora</name>
    <dbReference type="NCBI Taxonomy" id="936078"/>
    <lineage>
        <taxon>Eukaryota</taxon>
        <taxon>Fungi</taxon>
        <taxon>Dikarya</taxon>
        <taxon>Ascomycota</taxon>
        <taxon>Pezizomycotina</taxon>
        <taxon>Sordariomycetes</taxon>
        <taxon>Hypocreomycetidae</taxon>
        <taxon>Glomerellales</taxon>
        <taxon>Plectosphaerellaceae</taxon>
        <taxon>Plectosphaerella</taxon>
    </lineage>
</organism>
<dbReference type="AlphaFoldDB" id="A0A9P8VHT7"/>
<comment type="subunit">
    <text evidence="11">Component of the mitochondrial contact site and cristae organizing system (MICOS) complex.</text>
</comment>
<dbReference type="EMBL" id="JAGSXJ010000006">
    <property type="protein sequence ID" value="KAH6690532.1"/>
    <property type="molecule type" value="Genomic_DNA"/>
</dbReference>
<evidence type="ECO:0000256" key="1">
    <source>
        <dbReference type="ARBA" id="ARBA00002689"/>
    </source>
</evidence>
<protein>
    <recommendedName>
        <fullName evidence="4 11">MICOS complex subunit MIC12</fullName>
    </recommendedName>
    <alternativeName>
        <fullName evidence="10 11">Altered inheritance of mitochondria protein 5, mitochondrial</fullName>
    </alternativeName>
    <alternativeName>
        <fullName evidence="9 11">Found in mitochondrial proteome protein 51</fullName>
    </alternativeName>
</protein>
<proteinExistence type="inferred from homology"/>
<evidence type="ECO:0000313" key="13">
    <source>
        <dbReference type="Proteomes" id="UP000770015"/>
    </source>
</evidence>
<dbReference type="GO" id="GO:0061617">
    <property type="term" value="C:MICOS complex"/>
    <property type="evidence" value="ECO:0007669"/>
    <property type="project" value="UniProtKB-UniRule"/>
</dbReference>
<comment type="function">
    <text evidence="1 11">Component of the MICOS complex, a large protein complex of the mitochondrial inner membrane that plays crucial roles in the maintenance of crista junctions, inner membrane architecture, and formation of contact sites to the outer membrane.</text>
</comment>
<evidence type="ECO:0000256" key="7">
    <source>
        <dbReference type="ARBA" id="ARBA00023128"/>
    </source>
</evidence>
<dbReference type="Pfam" id="PF17050">
    <property type="entry name" value="AIM5"/>
    <property type="match status" value="1"/>
</dbReference>
<evidence type="ECO:0000256" key="10">
    <source>
        <dbReference type="ARBA" id="ARBA00032985"/>
    </source>
</evidence>
<sequence length="284" mass="30712">MGFTTGVTGGVTLTLGLAYLAVQTHQRNREQQGQLLRSQNRVLNSLLEPVVVVPPPSRLEREAALHDNLIDNAKERWNAEVSNAVHWIQHTNWTEVREGLENTTSRAWRSAFGDPEPQLEAAAQKVSAGTHEIAREAKGAWERAKDKATAAAEVRAADAKAVAETRAAEAKRILDAEAAEAKQAAKSAAETGRQEGATLLEKARAEGEGLLQKAKQVVGIVEDKAVEAKAKAGNVLYTGTTDPVERALQQRYEPSAPLAKSANEVLAERYLPTAAKDYSQLRGI</sequence>
<name>A0A9P8VHT7_9PEZI</name>
<dbReference type="InterPro" id="IPR031463">
    <property type="entry name" value="Mic12"/>
</dbReference>
<evidence type="ECO:0000256" key="9">
    <source>
        <dbReference type="ARBA" id="ARBA00032159"/>
    </source>
</evidence>
<dbReference type="Proteomes" id="UP000770015">
    <property type="component" value="Unassembled WGS sequence"/>
</dbReference>
<dbReference type="GO" id="GO:0044284">
    <property type="term" value="C:mitochondrial crista junction"/>
    <property type="evidence" value="ECO:0007669"/>
    <property type="project" value="InterPro"/>
</dbReference>